<accession>A0A364XXS7</accession>
<comment type="caution">
    <text evidence="4">The sequence shown here is derived from an EMBL/GenBank/DDBJ whole genome shotgun (WGS) entry which is preliminary data.</text>
</comment>
<dbReference type="RefSeq" id="WP_112748772.1">
    <property type="nucleotide sequence ID" value="NZ_QMFY01000012.1"/>
</dbReference>
<keyword evidence="1" id="KW-0732">Signal</keyword>
<feature type="domain" description="Endonuclease/exonuclease/phosphatase" evidence="2">
    <location>
        <begin position="541"/>
        <end position="823"/>
    </location>
</feature>
<protein>
    <recommendedName>
        <fullName evidence="6">Por secretion system C-terminal sorting domain-containing protein</fullName>
    </recommendedName>
</protein>
<evidence type="ECO:0008006" key="6">
    <source>
        <dbReference type="Google" id="ProtNLM"/>
    </source>
</evidence>
<dbReference type="Pfam" id="PF18942">
    <property type="entry name" value="DUF5689"/>
    <property type="match status" value="1"/>
</dbReference>
<dbReference type="InterPro" id="IPR038081">
    <property type="entry name" value="CalX-like_sf"/>
</dbReference>
<dbReference type="InterPro" id="IPR036691">
    <property type="entry name" value="Endo/exonu/phosph_ase_sf"/>
</dbReference>
<dbReference type="Gene3D" id="2.60.40.2030">
    <property type="match status" value="2"/>
</dbReference>
<dbReference type="SUPFAM" id="SSF56219">
    <property type="entry name" value="DNase I-like"/>
    <property type="match status" value="1"/>
</dbReference>
<evidence type="ECO:0000256" key="1">
    <source>
        <dbReference type="SAM" id="SignalP"/>
    </source>
</evidence>
<dbReference type="InterPro" id="IPR043744">
    <property type="entry name" value="DUF5689"/>
</dbReference>
<dbReference type="OrthoDB" id="5500612at2"/>
<dbReference type="AlphaFoldDB" id="A0A364XXS7"/>
<sequence>MRLHYSFLFLFLCATISHLHAQISLFQINASYRQDFDSLLSTGTTNDFSTFPHGWVAVESGTNANTTYASSTGSANAGNTYSFGTNGERSFGGLQSGSLIPTVGAGFVNNTGTVINALQISYRGEQWRLGAVNRIDRLDFQYSLDATSLTTGTWSDLDALDFNGPISTGTAGALNGNDSLSSTVLITTIDGLTITPGTKFFIRWNDFNAGGADDGLSIDDFSITPIGIDLGTTAITFSPASLNFGDVIVGSSDTLSYHVAGKNLPDSIAVFTFGSEFSISVDGVTFSNSLTLLPTGGRIVVKFTPTRNGLTRDSILHVSDDVQRSISLTGNGFVQAANIIPIAAARTQPIGTRVTVAGRITVANQHGNPAYIQDVTGGIPVFDYTMASSVEIGDSIIVTGPIGVFNNQVQISGSNIIFTDAGGPQIIRAPKVISPSALAAHEGQLVTVRNVRLVNTNFVFYPQSTEIITNDTTSIDLRIDGDTDIPGLTKPQGIVDITGVVGRFRSNAQLLPRFRADIPGADEPTVPSDTIPKHKTLDIVNWNLEFFGATREDYPEEYGPADEALQLANVKQVLDSLQADIIAVQEISDDSSFFALVRQLGHYKGVCSDRFSYSFDGPSNFPPQKVCYIYDTLTVSALSSRALFENLYDSARLYDASLLPGYPGGGASSFYSSGRLPFLLKASINISGVETIVSLIDIHAKSGSTPADHARRLYDAAVLKDTLDTHFANTNFIILGDLNDDLDQSITSGLQSPYQAFVNDTARYSTVTKVLSEAGARSTVSFNDVIDHQIISNEMHTQYIDGAATIITPFGTIPNYGNTTSDHLPVITRYSLTAPRINFVSAAAAVAEVDSSTYRITLRSSKRFSSTKTIAVHISGNAIVNEDYVVTGDSLSSTIYVTLESDSLQTHFDIRVVDDFFDETNEKAIFTIQPGYGFVSGDSSMFALTITDNDIPEISFAKIISSAFEGSGDQTIQLKLSTPVATEQHITLQVTNALGASYGSDYTTTPSVVNGKITLPVDAGSNETSFVITPLSDSRREIAEVVTFKIASVSSGITAKNPTVSVFTILDSRLRNIFMNVAPNPTTHTAKLVTEGIELSAFISLELRSSTGELLLHTNGALDKVNDVLESSFMQLKRGIYIIKVVHQSETHQFRLVKS</sequence>
<evidence type="ECO:0000313" key="5">
    <source>
        <dbReference type="Proteomes" id="UP000251889"/>
    </source>
</evidence>
<evidence type="ECO:0000259" key="2">
    <source>
        <dbReference type="Pfam" id="PF03372"/>
    </source>
</evidence>
<dbReference type="Proteomes" id="UP000251889">
    <property type="component" value="Unassembled WGS sequence"/>
</dbReference>
<organism evidence="4 5">
    <name type="scientific">Pseudochryseolinea flava</name>
    <dbReference type="NCBI Taxonomy" id="2059302"/>
    <lineage>
        <taxon>Bacteria</taxon>
        <taxon>Pseudomonadati</taxon>
        <taxon>Bacteroidota</taxon>
        <taxon>Cytophagia</taxon>
        <taxon>Cytophagales</taxon>
        <taxon>Fulvivirgaceae</taxon>
        <taxon>Pseudochryseolinea</taxon>
    </lineage>
</organism>
<dbReference type="InterPro" id="IPR026444">
    <property type="entry name" value="Secre_tail"/>
</dbReference>
<feature type="chain" id="PRO_5016942607" description="Por secretion system C-terminal sorting domain-containing protein" evidence="1">
    <location>
        <begin position="22"/>
        <end position="1155"/>
    </location>
</feature>
<dbReference type="InterPro" id="IPR005135">
    <property type="entry name" value="Endo/exonuclease/phosphatase"/>
</dbReference>
<dbReference type="SUPFAM" id="SSF141072">
    <property type="entry name" value="CalX-like"/>
    <property type="match status" value="2"/>
</dbReference>
<reference evidence="4 5" key="1">
    <citation type="submission" date="2018-06" db="EMBL/GenBank/DDBJ databases">
        <title>Chryseolinea flavus sp. nov., a member of the phylum Bacteroidetes isolated from soil.</title>
        <authorList>
            <person name="Li Y."/>
            <person name="Wang J."/>
        </authorList>
    </citation>
    <scope>NUCLEOTIDE SEQUENCE [LARGE SCALE GENOMIC DNA]</scope>
    <source>
        <strain evidence="4 5">SDU1-6</strain>
    </source>
</reference>
<dbReference type="Pfam" id="PF03372">
    <property type="entry name" value="Exo_endo_phos"/>
    <property type="match status" value="1"/>
</dbReference>
<proteinExistence type="predicted"/>
<dbReference type="GO" id="GO:0003824">
    <property type="term" value="F:catalytic activity"/>
    <property type="evidence" value="ECO:0007669"/>
    <property type="project" value="InterPro"/>
</dbReference>
<gene>
    <name evidence="4" type="ORF">DQQ10_20405</name>
</gene>
<name>A0A364XXS7_9BACT</name>
<keyword evidence="5" id="KW-1185">Reference proteome</keyword>
<evidence type="ECO:0000259" key="3">
    <source>
        <dbReference type="Pfam" id="PF18942"/>
    </source>
</evidence>
<dbReference type="EMBL" id="QMFY01000012">
    <property type="protein sequence ID" value="RAV99258.1"/>
    <property type="molecule type" value="Genomic_DNA"/>
</dbReference>
<feature type="signal peptide" evidence="1">
    <location>
        <begin position="1"/>
        <end position="21"/>
    </location>
</feature>
<dbReference type="NCBIfam" id="TIGR04183">
    <property type="entry name" value="Por_Secre_tail"/>
    <property type="match status" value="1"/>
</dbReference>
<dbReference type="Gene3D" id="3.60.10.10">
    <property type="entry name" value="Endonuclease/exonuclease/phosphatase"/>
    <property type="match status" value="1"/>
</dbReference>
<evidence type="ECO:0000313" key="4">
    <source>
        <dbReference type="EMBL" id="RAV99258.1"/>
    </source>
</evidence>
<feature type="domain" description="DUF5689" evidence="3">
    <location>
        <begin position="346"/>
        <end position="518"/>
    </location>
</feature>